<dbReference type="GO" id="GO:0045087">
    <property type="term" value="P:innate immune response"/>
    <property type="evidence" value="ECO:0007669"/>
    <property type="project" value="UniProtKB-ARBA"/>
</dbReference>
<dbReference type="InterPro" id="IPR000719">
    <property type="entry name" value="Prot_kinase_dom"/>
</dbReference>
<dbReference type="GO" id="GO:0007165">
    <property type="term" value="P:signal transduction"/>
    <property type="evidence" value="ECO:0007669"/>
    <property type="project" value="InterPro"/>
</dbReference>
<evidence type="ECO:0000256" key="6">
    <source>
        <dbReference type="ARBA" id="ARBA00022777"/>
    </source>
</evidence>
<dbReference type="InterPro" id="IPR037924">
    <property type="entry name" value="Pelle_death"/>
</dbReference>
<dbReference type="Gene3D" id="1.10.510.10">
    <property type="entry name" value="Transferase(Phosphotransferase) domain 1"/>
    <property type="match status" value="1"/>
</dbReference>
<dbReference type="InterPro" id="IPR011029">
    <property type="entry name" value="DEATH-like_dom_sf"/>
</dbReference>
<gene>
    <name evidence="13" type="ORF">PSYICH_LOCUS6825</name>
</gene>
<protein>
    <recommendedName>
        <fullName evidence="2">non-specific serine/threonine protein kinase</fullName>
        <ecNumber evidence="2">2.7.11.1</ecNumber>
    </recommendedName>
</protein>
<organism evidence="13 14">
    <name type="scientific">Psylliodes chrysocephalus</name>
    <dbReference type="NCBI Taxonomy" id="3402493"/>
    <lineage>
        <taxon>Eukaryota</taxon>
        <taxon>Metazoa</taxon>
        <taxon>Ecdysozoa</taxon>
        <taxon>Arthropoda</taxon>
        <taxon>Hexapoda</taxon>
        <taxon>Insecta</taxon>
        <taxon>Pterygota</taxon>
        <taxon>Neoptera</taxon>
        <taxon>Endopterygota</taxon>
        <taxon>Coleoptera</taxon>
        <taxon>Polyphaga</taxon>
        <taxon>Cucujiformia</taxon>
        <taxon>Chrysomeloidea</taxon>
        <taxon>Chrysomelidae</taxon>
        <taxon>Galerucinae</taxon>
        <taxon>Alticini</taxon>
        <taxon>Psylliodes</taxon>
    </lineage>
</organism>
<dbReference type="GO" id="GO:0005886">
    <property type="term" value="C:plasma membrane"/>
    <property type="evidence" value="ECO:0007669"/>
    <property type="project" value="TreeGrafter"/>
</dbReference>
<comment type="catalytic activity">
    <reaction evidence="8">
        <text>L-threonyl-[protein] + ATP = O-phospho-L-threonyl-[protein] + ADP + H(+)</text>
        <dbReference type="Rhea" id="RHEA:46608"/>
        <dbReference type="Rhea" id="RHEA-COMP:11060"/>
        <dbReference type="Rhea" id="RHEA-COMP:11605"/>
        <dbReference type="ChEBI" id="CHEBI:15378"/>
        <dbReference type="ChEBI" id="CHEBI:30013"/>
        <dbReference type="ChEBI" id="CHEBI:30616"/>
        <dbReference type="ChEBI" id="CHEBI:61977"/>
        <dbReference type="ChEBI" id="CHEBI:456216"/>
        <dbReference type="EC" id="2.7.11.1"/>
    </reaction>
</comment>
<dbReference type="EMBL" id="OV651814">
    <property type="protein sequence ID" value="CAH1106082.1"/>
    <property type="molecule type" value="Genomic_DNA"/>
</dbReference>
<evidence type="ECO:0000256" key="3">
    <source>
        <dbReference type="ARBA" id="ARBA00022527"/>
    </source>
</evidence>
<dbReference type="PANTHER" id="PTHR27001:SF939">
    <property type="entry name" value="INTERLEUKIN 1 RECEPTOR ASSOCIATED KINASE 1"/>
    <property type="match status" value="1"/>
</dbReference>
<dbReference type="InterPro" id="IPR017441">
    <property type="entry name" value="Protein_kinase_ATP_BS"/>
</dbReference>
<dbReference type="PROSITE" id="PS00107">
    <property type="entry name" value="PROTEIN_KINASE_ATP"/>
    <property type="match status" value="1"/>
</dbReference>
<dbReference type="PANTHER" id="PTHR27001">
    <property type="entry name" value="OS01G0253100 PROTEIN"/>
    <property type="match status" value="1"/>
</dbReference>
<dbReference type="GO" id="GO:0009893">
    <property type="term" value="P:positive regulation of metabolic process"/>
    <property type="evidence" value="ECO:0007669"/>
    <property type="project" value="UniProtKB-ARBA"/>
</dbReference>
<dbReference type="InterPro" id="IPR008271">
    <property type="entry name" value="Ser/Thr_kinase_AS"/>
</dbReference>
<dbReference type="OrthoDB" id="4062651at2759"/>
<dbReference type="InterPro" id="IPR000488">
    <property type="entry name" value="Death_dom"/>
</dbReference>
<dbReference type="Gene3D" id="3.30.200.20">
    <property type="entry name" value="Phosphorylase Kinase, domain 1"/>
    <property type="match status" value="1"/>
</dbReference>
<evidence type="ECO:0000256" key="10">
    <source>
        <dbReference type="PROSITE-ProRule" id="PRU10141"/>
    </source>
</evidence>
<dbReference type="EC" id="2.7.11.1" evidence="2"/>
<dbReference type="CDD" id="cd08307">
    <property type="entry name" value="Death_Pelle"/>
    <property type="match status" value="1"/>
</dbReference>
<dbReference type="AlphaFoldDB" id="A0A9P0CWR3"/>
<dbReference type="GO" id="GO:0031349">
    <property type="term" value="P:positive regulation of defense response"/>
    <property type="evidence" value="ECO:0007669"/>
    <property type="project" value="UniProtKB-ARBA"/>
</dbReference>
<dbReference type="GO" id="GO:1902533">
    <property type="term" value="P:positive regulation of intracellular signal transduction"/>
    <property type="evidence" value="ECO:0007669"/>
    <property type="project" value="UniProtKB-ARBA"/>
</dbReference>
<feature type="binding site" evidence="10">
    <location>
        <position position="233"/>
    </location>
    <ligand>
        <name>ATP</name>
        <dbReference type="ChEBI" id="CHEBI:30616"/>
    </ligand>
</feature>
<evidence type="ECO:0000256" key="2">
    <source>
        <dbReference type="ARBA" id="ARBA00012513"/>
    </source>
</evidence>
<dbReference type="SMART" id="SM00220">
    <property type="entry name" value="S_TKc"/>
    <property type="match status" value="1"/>
</dbReference>
<dbReference type="PROSITE" id="PS00108">
    <property type="entry name" value="PROTEIN_KINASE_ST"/>
    <property type="match status" value="1"/>
</dbReference>
<feature type="domain" description="Protein kinase" evidence="12">
    <location>
        <begin position="206"/>
        <end position="486"/>
    </location>
</feature>
<keyword evidence="3 11" id="KW-0723">Serine/threonine-protein kinase</keyword>
<proteinExistence type="inferred from homology"/>
<keyword evidence="4" id="KW-0808">Transferase</keyword>
<evidence type="ECO:0000256" key="5">
    <source>
        <dbReference type="ARBA" id="ARBA00022741"/>
    </source>
</evidence>
<evidence type="ECO:0000256" key="11">
    <source>
        <dbReference type="RuleBase" id="RU000304"/>
    </source>
</evidence>
<dbReference type="GO" id="GO:0004674">
    <property type="term" value="F:protein serine/threonine kinase activity"/>
    <property type="evidence" value="ECO:0007669"/>
    <property type="project" value="UniProtKB-KW"/>
</dbReference>
<sequence>MYIYNLPYQQRKKLCELIDKDNKWKELGGVHMKYDIATLDSIIRLVKKGSSPTSELLTIWGHQNHTILELFVLLRRMEEYQAMTIVKQFVDNKYHVLIKDQVDELDPLVRQLLLENKKIKNVDYKIHPDNYDGESEKVINAPLVPKIPAIVSNENNESGYLPIPKSPVNIGRSRMITASDISTVAESAGGIPSIPYEDLQKSTNNWDESTVLGKGGFGKVYKGTWKCTKVAIKRLDQKDNQPEYETEQIKQSITELHCLNAYRHDNVLPLYGYSIGGPHPCLVYQYMAGGSLDNRLHTNDPKKVLNWPSRLNIAIGVARGLQFLHTNMINNKPLVHGDIKSANILLDPSDQPRIGDFGLAREGPQSQYTYIRVSRIHGTRPYLPEEFLRAKKFSTKVDTYSFGVLLFELATSLAPHSERRDDKFLRDHVVNYQGDILELKDKRIKEYDDCFRGILEIGKMCVRRWAKERPEMVNVLILLEGVSLSQ</sequence>
<evidence type="ECO:0000256" key="4">
    <source>
        <dbReference type="ARBA" id="ARBA00022679"/>
    </source>
</evidence>
<keyword evidence="5 10" id="KW-0547">Nucleotide-binding</keyword>
<dbReference type="Pfam" id="PF00531">
    <property type="entry name" value="Death"/>
    <property type="match status" value="1"/>
</dbReference>
<evidence type="ECO:0000313" key="13">
    <source>
        <dbReference type="EMBL" id="CAH1106082.1"/>
    </source>
</evidence>
<dbReference type="SUPFAM" id="SSF47986">
    <property type="entry name" value="DEATH domain"/>
    <property type="match status" value="1"/>
</dbReference>
<keyword evidence="14" id="KW-1185">Reference proteome</keyword>
<dbReference type="FunFam" id="1.10.533.10:FF:000094">
    <property type="entry name" value="Interleukin-1 receptor-associated kinase"/>
    <property type="match status" value="1"/>
</dbReference>
<keyword evidence="7 10" id="KW-0067">ATP-binding</keyword>
<reference evidence="13" key="1">
    <citation type="submission" date="2022-01" db="EMBL/GenBank/DDBJ databases">
        <authorList>
            <person name="King R."/>
        </authorList>
    </citation>
    <scope>NUCLEOTIDE SEQUENCE</scope>
</reference>
<dbReference type="FunFam" id="1.10.510.10:FF:000754">
    <property type="entry name" value="Interleukin-1 receptor-associated kinase"/>
    <property type="match status" value="1"/>
</dbReference>
<dbReference type="PROSITE" id="PS50011">
    <property type="entry name" value="PROTEIN_KINASE_DOM"/>
    <property type="match status" value="1"/>
</dbReference>
<evidence type="ECO:0000256" key="1">
    <source>
        <dbReference type="ARBA" id="ARBA00008718"/>
    </source>
</evidence>
<evidence type="ECO:0000256" key="9">
    <source>
        <dbReference type="ARBA" id="ARBA00048679"/>
    </source>
</evidence>
<dbReference type="GO" id="GO:0005524">
    <property type="term" value="F:ATP binding"/>
    <property type="evidence" value="ECO:0007669"/>
    <property type="project" value="UniProtKB-UniRule"/>
</dbReference>
<evidence type="ECO:0000259" key="12">
    <source>
        <dbReference type="PROSITE" id="PS50011"/>
    </source>
</evidence>
<evidence type="ECO:0000313" key="14">
    <source>
        <dbReference type="Proteomes" id="UP001153636"/>
    </source>
</evidence>
<dbReference type="InterPro" id="IPR001245">
    <property type="entry name" value="Ser-Thr/Tyr_kinase_cat_dom"/>
</dbReference>
<comment type="catalytic activity">
    <reaction evidence="9">
        <text>L-seryl-[protein] + ATP = O-phospho-L-seryl-[protein] + ADP + H(+)</text>
        <dbReference type="Rhea" id="RHEA:17989"/>
        <dbReference type="Rhea" id="RHEA-COMP:9863"/>
        <dbReference type="Rhea" id="RHEA-COMP:11604"/>
        <dbReference type="ChEBI" id="CHEBI:15378"/>
        <dbReference type="ChEBI" id="CHEBI:29999"/>
        <dbReference type="ChEBI" id="CHEBI:30616"/>
        <dbReference type="ChEBI" id="CHEBI:83421"/>
        <dbReference type="ChEBI" id="CHEBI:456216"/>
        <dbReference type="EC" id="2.7.11.1"/>
    </reaction>
</comment>
<evidence type="ECO:0000256" key="7">
    <source>
        <dbReference type="ARBA" id="ARBA00022840"/>
    </source>
</evidence>
<dbReference type="InterPro" id="IPR011009">
    <property type="entry name" value="Kinase-like_dom_sf"/>
</dbReference>
<dbReference type="Gene3D" id="1.10.533.10">
    <property type="entry name" value="Death Domain, Fas"/>
    <property type="match status" value="1"/>
</dbReference>
<dbReference type="Pfam" id="PF07714">
    <property type="entry name" value="PK_Tyr_Ser-Thr"/>
    <property type="match status" value="1"/>
</dbReference>
<name>A0A9P0CWR3_9CUCU</name>
<dbReference type="Proteomes" id="UP001153636">
    <property type="component" value="Chromosome 2"/>
</dbReference>
<comment type="similarity">
    <text evidence="1">Belongs to the protein kinase superfamily. TKL Ser/Thr protein kinase family. Pelle subfamily.</text>
</comment>
<dbReference type="SUPFAM" id="SSF56112">
    <property type="entry name" value="Protein kinase-like (PK-like)"/>
    <property type="match status" value="1"/>
</dbReference>
<evidence type="ECO:0000256" key="8">
    <source>
        <dbReference type="ARBA" id="ARBA00047899"/>
    </source>
</evidence>
<accession>A0A9P0CWR3</accession>
<keyword evidence="6" id="KW-0418">Kinase</keyword>